<proteinExistence type="predicted"/>
<organism evidence="2 3">
    <name type="scientific">Chthonomonas calidirosea (strain DSM 23976 / ICMP 18418 / T49)</name>
    <dbReference type="NCBI Taxonomy" id="1303518"/>
    <lineage>
        <taxon>Bacteria</taxon>
        <taxon>Bacillati</taxon>
        <taxon>Armatimonadota</taxon>
        <taxon>Chthonomonadia</taxon>
        <taxon>Chthonomonadales</taxon>
        <taxon>Chthonomonadaceae</taxon>
        <taxon>Chthonomonas</taxon>
    </lineage>
</organism>
<protein>
    <submittedName>
        <fullName evidence="2">Glycosyltransferases involved in cell wall biogenesis</fullName>
    </submittedName>
</protein>
<dbReference type="SUPFAM" id="SSF53448">
    <property type="entry name" value="Nucleotide-diphospho-sugar transferases"/>
    <property type="match status" value="1"/>
</dbReference>
<dbReference type="GO" id="GO:0016740">
    <property type="term" value="F:transferase activity"/>
    <property type="evidence" value="ECO:0007669"/>
    <property type="project" value="UniProtKB-KW"/>
</dbReference>
<evidence type="ECO:0000313" key="3">
    <source>
        <dbReference type="Proteomes" id="UP000014227"/>
    </source>
</evidence>
<accession>S0EYC5</accession>
<dbReference type="OrthoDB" id="9810303at2"/>
<dbReference type="InterPro" id="IPR050256">
    <property type="entry name" value="Glycosyltransferase_2"/>
</dbReference>
<dbReference type="AlphaFoldDB" id="S0EYC5"/>
<reference evidence="3" key="1">
    <citation type="submission" date="2013-03" db="EMBL/GenBank/DDBJ databases">
        <title>Genome sequence of Chthonomonas calidirosea, the first sequenced genome from the Armatimonadetes phylum (formally candidate division OP10).</title>
        <authorList>
            <person name="Lee K.C.Y."/>
            <person name="Morgan X.C."/>
            <person name="Dunfield P.F."/>
            <person name="Tamas I."/>
            <person name="Houghton K.M."/>
            <person name="Vyssotski M."/>
            <person name="Ryan J.L.J."/>
            <person name="Lagutin K."/>
            <person name="McDonald I.R."/>
            <person name="Stott M.B."/>
        </authorList>
    </citation>
    <scope>NUCLEOTIDE SEQUENCE [LARGE SCALE GENOMIC DNA]</scope>
    <source>
        <strain evidence="3">DSM 23976 / ICMP 18418 / T49</strain>
    </source>
</reference>
<dbReference type="KEGG" id="ccz:CCALI_02930"/>
<dbReference type="CDD" id="cd04179">
    <property type="entry name" value="DPM_DPG-synthase_like"/>
    <property type="match status" value="1"/>
</dbReference>
<dbReference type="RefSeq" id="WP_016484218.1">
    <property type="nucleotide sequence ID" value="NC_021487.1"/>
</dbReference>
<dbReference type="InParanoid" id="S0EYC5"/>
<dbReference type="HOGENOM" id="CLU_033536_7_1_0"/>
<feature type="domain" description="Glycosyltransferase 2-like" evidence="1">
    <location>
        <begin position="27"/>
        <end position="188"/>
    </location>
</feature>
<dbReference type="EMBL" id="HF951689">
    <property type="protein sequence ID" value="CCW36715.1"/>
    <property type="molecule type" value="Genomic_DNA"/>
</dbReference>
<dbReference type="Proteomes" id="UP000014227">
    <property type="component" value="Chromosome I"/>
</dbReference>
<evidence type="ECO:0000259" key="1">
    <source>
        <dbReference type="Pfam" id="PF00535"/>
    </source>
</evidence>
<dbReference type="eggNOG" id="COG1215">
    <property type="taxonomic scope" value="Bacteria"/>
</dbReference>
<dbReference type="InterPro" id="IPR001173">
    <property type="entry name" value="Glyco_trans_2-like"/>
</dbReference>
<keyword evidence="2" id="KW-0808">Transferase</keyword>
<keyword evidence="3" id="KW-1185">Reference proteome</keyword>
<dbReference type="InterPro" id="IPR029044">
    <property type="entry name" value="Nucleotide-diphossugar_trans"/>
</dbReference>
<dbReference type="STRING" id="454171.CP488_01156"/>
<dbReference type="PANTHER" id="PTHR48090">
    <property type="entry name" value="UNDECAPRENYL-PHOSPHATE 4-DEOXY-4-FORMAMIDO-L-ARABINOSE TRANSFERASE-RELATED"/>
    <property type="match status" value="1"/>
</dbReference>
<dbReference type="Pfam" id="PF00535">
    <property type="entry name" value="Glycos_transf_2"/>
    <property type="match status" value="1"/>
</dbReference>
<dbReference type="FunCoup" id="S0EYC5">
    <property type="interactions" value="379"/>
</dbReference>
<name>S0EYC5_CHTCT</name>
<evidence type="ECO:0000313" key="2">
    <source>
        <dbReference type="EMBL" id="CCW36715.1"/>
    </source>
</evidence>
<dbReference type="PATRIC" id="fig|1303518.3.peg.3036"/>
<gene>
    <name evidence="2" type="ORF">CCALI_02930</name>
</gene>
<dbReference type="Gene3D" id="3.90.550.10">
    <property type="entry name" value="Spore Coat Polysaccharide Biosynthesis Protein SpsA, Chain A"/>
    <property type="match status" value="1"/>
</dbReference>
<sequence length="252" mass="28855">MKSSNGGAQELGTSIQVTPSSSRYVLSVLMPVMNERGTLLTLLDRVLAVPVEKEILIVDDGSTDGTRELLQREVEGKIPDVRVFYHERNQGKGAAIRTALPYAQGEFCIIQDGDLEYDPQDYLVILKAFSDPNVSAVYGSRFTHGMPKMRLANRLINRLLAWMVRSFYRTPLTDEATCYKAFRTEVLRSLPLTCRRFEFCPEVTAKLIRRHHRIVEVPIRYQARTIAQGKKIRWTDGVIAIWTLIKFRFARF</sequence>
<dbReference type="PANTHER" id="PTHR48090:SF7">
    <property type="entry name" value="RFBJ PROTEIN"/>
    <property type="match status" value="1"/>
</dbReference>